<dbReference type="EMBL" id="CP065682">
    <property type="protein sequence ID" value="QPS33675.1"/>
    <property type="molecule type" value="Genomic_DNA"/>
</dbReference>
<dbReference type="KEGG" id="bcau:I6G59_17445"/>
<dbReference type="EMBL" id="NCWY01000034">
    <property type="protein sequence ID" value="PAK92571.1"/>
    <property type="molecule type" value="Genomic_DNA"/>
</dbReference>
<dbReference type="Pfam" id="PF13443">
    <property type="entry name" value="HTH_26"/>
    <property type="match status" value="1"/>
</dbReference>
<dbReference type="InterPro" id="IPR010982">
    <property type="entry name" value="Lambda_DNA-bd_dom_sf"/>
</dbReference>
<feature type="region of interest" description="Disordered" evidence="1">
    <location>
        <begin position="86"/>
        <end position="118"/>
    </location>
</feature>
<gene>
    <name evidence="3" type="ORF">B8X04_17110</name>
    <name evidence="4" type="ORF">I6G59_17445</name>
</gene>
<protein>
    <submittedName>
        <fullName evidence="4">Helix-turn-helix transcriptional regulator</fullName>
    </submittedName>
</protein>
<reference evidence="4 6" key="2">
    <citation type="submission" date="2020-12" db="EMBL/GenBank/DDBJ databases">
        <title>FDA dAtabase for Regulatory Grade micrObial Sequences (FDA-ARGOS): Supporting development and validation of Infectious Disease Dx tests.</title>
        <authorList>
            <person name="Sproer C."/>
            <person name="Gronow S."/>
            <person name="Severitt S."/>
            <person name="Schroder I."/>
            <person name="Tallon L."/>
            <person name="Sadzewicz L."/>
            <person name="Zhao X."/>
            <person name="Boylan J."/>
            <person name="Ott S."/>
            <person name="Bowen H."/>
            <person name="Vavikolanu K."/>
            <person name="Mehta A."/>
            <person name="Aluvathingal J."/>
            <person name="Nadendla S."/>
            <person name="Lowell S."/>
            <person name="Myers T."/>
            <person name="Yan Y."/>
            <person name="Sichtig H."/>
        </authorList>
    </citation>
    <scope>NUCLEOTIDE SEQUENCE [LARGE SCALE GENOMIC DNA]</scope>
    <source>
        <strain evidence="4 6">FDAARGOS_902</strain>
    </source>
</reference>
<accession>A0A269Z4R5</accession>
<dbReference type="RefSeq" id="WP_095376925.1">
    <property type="nucleotide sequence ID" value="NZ_CP065682.1"/>
</dbReference>
<evidence type="ECO:0000313" key="4">
    <source>
        <dbReference type="EMBL" id="QPS33675.1"/>
    </source>
</evidence>
<evidence type="ECO:0000313" key="3">
    <source>
        <dbReference type="EMBL" id="PAK92571.1"/>
    </source>
</evidence>
<dbReference type="InterPro" id="IPR001387">
    <property type="entry name" value="Cro/C1-type_HTH"/>
</dbReference>
<reference evidence="3 5" key="1">
    <citation type="submission" date="2017-04" db="EMBL/GenBank/DDBJ databases">
        <title>Kefir bacterial isolates.</title>
        <authorList>
            <person name="Kim Y."/>
            <person name="Blasche S."/>
            <person name="Patil K.R."/>
        </authorList>
    </citation>
    <scope>NUCLEOTIDE SEQUENCE [LARGE SCALE GENOMIC DNA]</scope>
    <source>
        <strain evidence="3 5">OG2</strain>
    </source>
</reference>
<dbReference type="Gene3D" id="1.10.260.40">
    <property type="entry name" value="lambda repressor-like DNA-binding domains"/>
    <property type="match status" value="1"/>
</dbReference>
<feature type="domain" description="HTH cro/C1-type" evidence="2">
    <location>
        <begin position="14"/>
        <end position="82"/>
    </location>
</feature>
<dbReference type="Proteomes" id="UP000216867">
    <property type="component" value="Unassembled WGS sequence"/>
</dbReference>
<evidence type="ECO:0000313" key="5">
    <source>
        <dbReference type="Proteomes" id="UP000216867"/>
    </source>
</evidence>
<evidence type="ECO:0000259" key="2">
    <source>
        <dbReference type="Pfam" id="PF13443"/>
    </source>
</evidence>
<dbReference type="AlphaFoldDB" id="A0A269Z4R5"/>
<proteinExistence type="predicted"/>
<evidence type="ECO:0000256" key="1">
    <source>
        <dbReference type="SAM" id="MobiDB-lite"/>
    </source>
</evidence>
<dbReference type="GO" id="GO:0003677">
    <property type="term" value="F:DNA binding"/>
    <property type="evidence" value="ECO:0007669"/>
    <property type="project" value="InterPro"/>
</dbReference>
<sequence length="118" mass="12855">MPRAPQPRLGYAWHLRTLMAAQGMFATTDLRPLLAERGIELSEAQIYRLVTGTPERLSLRTLMALCDILGATPNDLIEPVAETAAAKATGTTGKNRPAKVSGASKTRTPRRAEITREK</sequence>
<name>A0A269Z4R5_9MICO</name>
<dbReference type="SUPFAM" id="SSF47413">
    <property type="entry name" value="lambda repressor-like DNA-binding domains"/>
    <property type="match status" value="1"/>
</dbReference>
<organism evidence="3 5">
    <name type="scientific">Brevibacterium casei</name>
    <dbReference type="NCBI Taxonomy" id="33889"/>
    <lineage>
        <taxon>Bacteria</taxon>
        <taxon>Bacillati</taxon>
        <taxon>Actinomycetota</taxon>
        <taxon>Actinomycetes</taxon>
        <taxon>Micrococcales</taxon>
        <taxon>Brevibacteriaceae</taxon>
        <taxon>Brevibacterium</taxon>
    </lineage>
</organism>
<evidence type="ECO:0000313" key="6">
    <source>
        <dbReference type="Proteomes" id="UP000594979"/>
    </source>
</evidence>
<dbReference type="Proteomes" id="UP000594979">
    <property type="component" value="Chromosome"/>
</dbReference>